<evidence type="ECO:0000313" key="5">
    <source>
        <dbReference type="EMBL" id="TIA88150.1"/>
    </source>
</evidence>
<evidence type="ECO:0000259" key="4">
    <source>
        <dbReference type="PROSITE" id="PS51294"/>
    </source>
</evidence>
<dbReference type="SMART" id="SM00717">
    <property type="entry name" value="SANT"/>
    <property type="match status" value="1"/>
</dbReference>
<proteinExistence type="predicted"/>
<dbReference type="Gene3D" id="1.10.10.60">
    <property type="entry name" value="Homeodomain-like"/>
    <property type="match status" value="1"/>
</dbReference>
<feature type="domain" description="HTH myb-type" evidence="4">
    <location>
        <begin position="592"/>
        <end position="636"/>
    </location>
</feature>
<accession>A0A4T0FJD5</accession>
<feature type="compositionally biased region" description="Low complexity" evidence="2">
    <location>
        <begin position="555"/>
        <end position="568"/>
    </location>
</feature>
<evidence type="ECO:0000256" key="2">
    <source>
        <dbReference type="SAM" id="MobiDB-lite"/>
    </source>
</evidence>
<feature type="compositionally biased region" description="Low complexity" evidence="2">
    <location>
        <begin position="268"/>
        <end position="279"/>
    </location>
</feature>
<feature type="compositionally biased region" description="Polar residues" evidence="2">
    <location>
        <begin position="210"/>
        <end position="220"/>
    </location>
</feature>
<dbReference type="InterPro" id="IPR001005">
    <property type="entry name" value="SANT/Myb"/>
</dbReference>
<dbReference type="EMBL" id="SPNW01000042">
    <property type="protein sequence ID" value="TIA88150.1"/>
    <property type="molecule type" value="Genomic_DNA"/>
</dbReference>
<feature type="compositionally biased region" description="Basic and acidic residues" evidence="2">
    <location>
        <begin position="369"/>
        <end position="378"/>
    </location>
</feature>
<feature type="compositionally biased region" description="Low complexity" evidence="2">
    <location>
        <begin position="421"/>
        <end position="433"/>
    </location>
</feature>
<dbReference type="Proteomes" id="UP000310189">
    <property type="component" value="Unassembled WGS sequence"/>
</dbReference>
<dbReference type="CDD" id="cd00167">
    <property type="entry name" value="SANT"/>
    <property type="match status" value="1"/>
</dbReference>
<dbReference type="InterPro" id="IPR017930">
    <property type="entry name" value="Myb_dom"/>
</dbReference>
<evidence type="ECO:0000313" key="6">
    <source>
        <dbReference type="Proteomes" id="UP000310189"/>
    </source>
</evidence>
<dbReference type="AlphaFoldDB" id="A0A4T0FJD5"/>
<keyword evidence="6" id="KW-1185">Reference proteome</keyword>
<reference evidence="5 6" key="1">
    <citation type="submission" date="2019-03" db="EMBL/GenBank/DDBJ databases">
        <title>Sequencing 23 genomes of Wallemia ichthyophaga.</title>
        <authorList>
            <person name="Gostincar C."/>
        </authorList>
    </citation>
    <scope>NUCLEOTIDE SEQUENCE [LARGE SCALE GENOMIC DNA]</scope>
    <source>
        <strain evidence="5 6">EXF-5753</strain>
    </source>
</reference>
<feature type="compositionally biased region" description="Polar residues" evidence="2">
    <location>
        <begin position="486"/>
        <end position="497"/>
    </location>
</feature>
<dbReference type="OrthoDB" id="2143914at2759"/>
<dbReference type="PROSITE" id="PS50090">
    <property type="entry name" value="MYB_LIKE"/>
    <property type="match status" value="1"/>
</dbReference>
<feature type="domain" description="Myb-like" evidence="3">
    <location>
        <begin position="585"/>
        <end position="631"/>
    </location>
</feature>
<dbReference type="InterPro" id="IPR009057">
    <property type="entry name" value="Homeodomain-like_sf"/>
</dbReference>
<dbReference type="SUPFAM" id="SSF46689">
    <property type="entry name" value="Homeodomain-like"/>
    <property type="match status" value="1"/>
</dbReference>
<gene>
    <name evidence="5" type="ORF">E3P99_02774</name>
</gene>
<feature type="compositionally biased region" description="Polar residues" evidence="2">
    <location>
        <begin position="348"/>
        <end position="361"/>
    </location>
</feature>
<feature type="region of interest" description="Disordered" evidence="2">
    <location>
        <begin position="611"/>
        <end position="699"/>
    </location>
</feature>
<dbReference type="PROSITE" id="PS51294">
    <property type="entry name" value="HTH_MYB"/>
    <property type="match status" value="1"/>
</dbReference>
<feature type="compositionally biased region" description="Low complexity" evidence="2">
    <location>
        <begin position="505"/>
        <end position="523"/>
    </location>
</feature>
<feature type="compositionally biased region" description="Low complexity" evidence="2">
    <location>
        <begin position="441"/>
        <end position="452"/>
    </location>
</feature>
<feature type="compositionally biased region" description="Low complexity" evidence="2">
    <location>
        <begin position="311"/>
        <end position="332"/>
    </location>
</feature>
<feature type="region of interest" description="Disordered" evidence="2">
    <location>
        <begin position="204"/>
        <end position="239"/>
    </location>
</feature>
<evidence type="ECO:0000256" key="1">
    <source>
        <dbReference type="SAM" id="Coils"/>
    </source>
</evidence>
<feature type="region of interest" description="Disordered" evidence="2">
    <location>
        <begin position="256"/>
        <end position="590"/>
    </location>
</feature>
<feature type="compositionally biased region" description="Acidic residues" evidence="2">
    <location>
        <begin position="658"/>
        <end position="667"/>
    </location>
</feature>
<organism evidence="5 6">
    <name type="scientific">Wallemia hederae</name>
    <dbReference type="NCBI Taxonomy" id="1540922"/>
    <lineage>
        <taxon>Eukaryota</taxon>
        <taxon>Fungi</taxon>
        <taxon>Dikarya</taxon>
        <taxon>Basidiomycota</taxon>
        <taxon>Wallemiomycotina</taxon>
        <taxon>Wallemiomycetes</taxon>
        <taxon>Wallemiales</taxon>
        <taxon>Wallemiaceae</taxon>
        <taxon>Wallemia</taxon>
    </lineage>
</organism>
<feature type="compositionally biased region" description="Low complexity" evidence="2">
    <location>
        <begin position="398"/>
        <end position="412"/>
    </location>
</feature>
<sequence>MSNNPPSPVSEVGNSLMTIQELNELRAQIEDKSSDAPFLYSTAIKLLNHSIESSNTLSKQSHNTNNNIDKIELESLKRQAEALSWKLERSRWDARLTRWEAHEEVEPQGTSILQQDIETENRMLVGDKRVLKNKLEEALRRAGRLENELRQIRATLITKAHPGIEAWKDSAWHDGDASRSDQYGMGDARAEHLLLASKRLNTLIRKSHNPQDTPSLQPKQISRRKAMHSASSSTPKHLHHNGLENLINAATSVFDSHHGRSLSKSPTKSRPFSPSPQSSPKKRRVGGGVGSDSYVTGGDNRNEDPYLHYNPSPGSKPSPKQSQQQQQQQQQGDNQGSALDFLADHAVEQSNVEGTPSTSSYALPPKLNAMERDREHLNELGPPLRLRGTSPPTPMSPAAPVGVGAGAVTGAPSESPTKRFTPSGSASASVSTGTGAGVGVGASAPPSSAPAPRQSGTPMPASASVNSPHMVKLEPGTTPPVMGPSRPQSRSQVLQQPPQGPMRTMPHPMHPQSQSQSQNQSQAPPQPHPQASRSTPFTSQAPSVVGPGPGPAPHPMQQQGSHPSAAFSAPPPGFTSMRPMGPSANSRAPYTKWTSAEDALLAKAVTIHGQKWDAVSKMVGTRSYHQVRQRYLRKSGQTGTGSRGGQHNTRSGNHSYDRDDDDDEDSMDYSNSSTPQPTGPVHRPNTRGSSPSRKELFAK</sequence>
<name>A0A4T0FJD5_9BASI</name>
<evidence type="ECO:0000259" key="3">
    <source>
        <dbReference type="PROSITE" id="PS50090"/>
    </source>
</evidence>
<protein>
    <submittedName>
        <fullName evidence="5">Uncharacterized protein</fullName>
    </submittedName>
</protein>
<feature type="coiled-coil region" evidence="1">
    <location>
        <begin position="128"/>
        <end position="155"/>
    </location>
</feature>
<dbReference type="Pfam" id="PF00249">
    <property type="entry name" value="Myb_DNA-binding"/>
    <property type="match status" value="1"/>
</dbReference>
<keyword evidence="1" id="KW-0175">Coiled coil</keyword>
<comment type="caution">
    <text evidence="5">The sequence shown here is derived from an EMBL/GenBank/DDBJ whole genome shotgun (WGS) entry which is preliminary data.</text>
</comment>